<sequence length="292" mass="30661">MTTMGLVHTPVVPVRTGRATVRRIVGAIPVVIFGLYVVAGVFGPLFVDYSPVGGELDDRLLSPGSVTSDGSTAVFGTDALGRDLFGQVLYGARTSVLIGTLVVLFSGLVGIAVGTAAGYLRGKTDLVASRVIDVLLAFPGILLAIVIAGVFDRSLAIVVIALSVTNWIGFARLSRSMAMTLRERDWVKSATVMGVRRRRIIARHILPFIAGPTLALATVEFAGAILAEAALSFLGLGLPSASVSWGQTIASGKEYLASAWWISAIPGIALAVLVICVGFTGDRLTRHFGRKQ</sequence>
<dbReference type="RefSeq" id="WP_184810138.1">
    <property type="nucleotide sequence ID" value="NZ_JACHJQ010000002.1"/>
</dbReference>
<keyword evidence="6 7" id="KW-0472">Membrane</keyword>
<evidence type="ECO:0000256" key="5">
    <source>
        <dbReference type="ARBA" id="ARBA00022989"/>
    </source>
</evidence>
<protein>
    <submittedName>
        <fullName evidence="9">Peptide/nickel transport system permease protein</fullName>
    </submittedName>
</protein>
<keyword evidence="3" id="KW-1003">Cell membrane</keyword>
<keyword evidence="5 7" id="KW-1133">Transmembrane helix</keyword>
<dbReference type="PANTHER" id="PTHR43386">
    <property type="entry name" value="OLIGOPEPTIDE TRANSPORT SYSTEM PERMEASE PROTEIN APPC"/>
    <property type="match status" value="1"/>
</dbReference>
<keyword evidence="10" id="KW-1185">Reference proteome</keyword>
<dbReference type="Proteomes" id="UP000520767">
    <property type="component" value="Unassembled WGS sequence"/>
</dbReference>
<dbReference type="EMBL" id="JACHJQ010000002">
    <property type="protein sequence ID" value="MBB4906000.1"/>
    <property type="molecule type" value="Genomic_DNA"/>
</dbReference>
<dbReference type="Gene3D" id="1.10.3720.10">
    <property type="entry name" value="MetI-like"/>
    <property type="match status" value="1"/>
</dbReference>
<feature type="transmembrane region" description="Helical" evidence="7">
    <location>
        <begin position="96"/>
        <end position="120"/>
    </location>
</feature>
<proteinExistence type="inferred from homology"/>
<evidence type="ECO:0000256" key="7">
    <source>
        <dbReference type="RuleBase" id="RU363032"/>
    </source>
</evidence>
<comment type="subcellular location">
    <subcellularLocation>
        <location evidence="1 7">Cell membrane</location>
        <topology evidence="1 7">Multi-pass membrane protein</topology>
    </subcellularLocation>
</comment>
<feature type="domain" description="ABC transmembrane type-1" evidence="8">
    <location>
        <begin position="92"/>
        <end position="281"/>
    </location>
</feature>
<keyword evidence="4 7" id="KW-0812">Transmembrane</keyword>
<dbReference type="CDD" id="cd06261">
    <property type="entry name" value="TM_PBP2"/>
    <property type="match status" value="1"/>
</dbReference>
<dbReference type="InterPro" id="IPR000515">
    <property type="entry name" value="MetI-like"/>
</dbReference>
<name>A0A7W7VDH8_9PSEU</name>
<accession>A0A7W7VDH8</accession>
<feature type="transmembrane region" description="Helical" evidence="7">
    <location>
        <begin position="258"/>
        <end position="281"/>
    </location>
</feature>
<comment type="similarity">
    <text evidence="7">Belongs to the binding-protein-dependent transport system permease family.</text>
</comment>
<comment type="caution">
    <text evidence="9">The sequence shown here is derived from an EMBL/GenBank/DDBJ whole genome shotgun (WGS) entry which is preliminary data.</text>
</comment>
<reference evidence="9 10" key="1">
    <citation type="submission" date="2020-08" db="EMBL/GenBank/DDBJ databases">
        <title>Genomic Encyclopedia of Type Strains, Phase III (KMG-III): the genomes of soil and plant-associated and newly described type strains.</title>
        <authorList>
            <person name="Whitman W."/>
        </authorList>
    </citation>
    <scope>NUCLEOTIDE SEQUENCE [LARGE SCALE GENOMIC DNA]</scope>
    <source>
        <strain evidence="9 10">CECT 8960</strain>
    </source>
</reference>
<dbReference type="InterPro" id="IPR050366">
    <property type="entry name" value="BP-dependent_transpt_permease"/>
</dbReference>
<dbReference type="PROSITE" id="PS50928">
    <property type="entry name" value="ABC_TM1"/>
    <property type="match status" value="1"/>
</dbReference>
<evidence type="ECO:0000256" key="3">
    <source>
        <dbReference type="ARBA" id="ARBA00022475"/>
    </source>
</evidence>
<dbReference type="AlphaFoldDB" id="A0A7W7VDH8"/>
<feature type="transmembrane region" description="Helical" evidence="7">
    <location>
        <begin position="157"/>
        <end position="174"/>
    </location>
</feature>
<dbReference type="SUPFAM" id="SSF161098">
    <property type="entry name" value="MetI-like"/>
    <property type="match status" value="1"/>
</dbReference>
<feature type="transmembrane region" description="Helical" evidence="7">
    <location>
        <begin position="205"/>
        <end position="238"/>
    </location>
</feature>
<dbReference type="GO" id="GO:0055085">
    <property type="term" value="P:transmembrane transport"/>
    <property type="evidence" value="ECO:0007669"/>
    <property type="project" value="InterPro"/>
</dbReference>
<feature type="transmembrane region" description="Helical" evidence="7">
    <location>
        <begin position="24"/>
        <end position="47"/>
    </location>
</feature>
<evidence type="ECO:0000256" key="6">
    <source>
        <dbReference type="ARBA" id="ARBA00023136"/>
    </source>
</evidence>
<dbReference type="Pfam" id="PF00528">
    <property type="entry name" value="BPD_transp_1"/>
    <property type="match status" value="1"/>
</dbReference>
<evidence type="ECO:0000259" key="8">
    <source>
        <dbReference type="PROSITE" id="PS50928"/>
    </source>
</evidence>
<dbReference type="PANTHER" id="PTHR43386:SF1">
    <property type="entry name" value="D,D-DIPEPTIDE TRANSPORT SYSTEM PERMEASE PROTEIN DDPC-RELATED"/>
    <property type="match status" value="1"/>
</dbReference>
<evidence type="ECO:0000313" key="9">
    <source>
        <dbReference type="EMBL" id="MBB4906000.1"/>
    </source>
</evidence>
<dbReference type="GO" id="GO:0005886">
    <property type="term" value="C:plasma membrane"/>
    <property type="evidence" value="ECO:0007669"/>
    <property type="project" value="UniProtKB-SubCell"/>
</dbReference>
<evidence type="ECO:0000256" key="2">
    <source>
        <dbReference type="ARBA" id="ARBA00022448"/>
    </source>
</evidence>
<organism evidence="9 10">
    <name type="scientific">Actinophytocola algeriensis</name>
    <dbReference type="NCBI Taxonomy" id="1768010"/>
    <lineage>
        <taxon>Bacteria</taxon>
        <taxon>Bacillati</taxon>
        <taxon>Actinomycetota</taxon>
        <taxon>Actinomycetes</taxon>
        <taxon>Pseudonocardiales</taxon>
        <taxon>Pseudonocardiaceae</taxon>
    </lineage>
</organism>
<dbReference type="InterPro" id="IPR035906">
    <property type="entry name" value="MetI-like_sf"/>
</dbReference>
<evidence type="ECO:0000313" key="10">
    <source>
        <dbReference type="Proteomes" id="UP000520767"/>
    </source>
</evidence>
<keyword evidence="2 7" id="KW-0813">Transport</keyword>
<feature type="transmembrane region" description="Helical" evidence="7">
    <location>
        <begin position="132"/>
        <end position="151"/>
    </location>
</feature>
<gene>
    <name evidence="9" type="ORF">FHR82_002217</name>
</gene>
<evidence type="ECO:0000256" key="1">
    <source>
        <dbReference type="ARBA" id="ARBA00004651"/>
    </source>
</evidence>
<evidence type="ECO:0000256" key="4">
    <source>
        <dbReference type="ARBA" id="ARBA00022692"/>
    </source>
</evidence>